<name>A0A1A7RBR7_9GAMM</name>
<dbReference type="SUPFAM" id="SSF52833">
    <property type="entry name" value="Thioredoxin-like"/>
    <property type="match status" value="1"/>
</dbReference>
<dbReference type="Proteomes" id="UP000185753">
    <property type="component" value="Unassembled WGS sequence"/>
</dbReference>
<evidence type="ECO:0000259" key="5">
    <source>
        <dbReference type="PROSITE" id="PS51352"/>
    </source>
</evidence>
<protein>
    <submittedName>
        <fullName evidence="6">Thiol reductase thioredoxin</fullName>
    </submittedName>
</protein>
<proteinExistence type="predicted"/>
<gene>
    <name evidence="6" type="ORF">A9J31_12465</name>
</gene>
<dbReference type="OrthoDB" id="4964771at2"/>
<evidence type="ECO:0000313" key="7">
    <source>
        <dbReference type="Proteomes" id="UP000185753"/>
    </source>
</evidence>
<keyword evidence="7" id="KW-1185">Reference proteome</keyword>
<evidence type="ECO:0000256" key="4">
    <source>
        <dbReference type="ARBA" id="ARBA00023284"/>
    </source>
</evidence>
<dbReference type="PANTHER" id="PTHR45663:SF11">
    <property type="entry name" value="GEO12009P1"/>
    <property type="match status" value="1"/>
</dbReference>
<keyword evidence="4" id="KW-0676">Redox-active center</keyword>
<dbReference type="InterPro" id="IPR036249">
    <property type="entry name" value="Thioredoxin-like_sf"/>
</dbReference>
<sequence length="114" mass="13204">MVQVVEYNEDNYSDYEWFDGFAVIRFYADWCAPCVQNFPIFEQCATQMSAQFLNLKFGKVNVDQSPILTLRYNVYGLPSTLIFYQGQVVQRIAGVKTKSNLQSIILKTMQEHQA</sequence>
<evidence type="ECO:0000313" key="6">
    <source>
        <dbReference type="EMBL" id="OBX29695.1"/>
    </source>
</evidence>
<dbReference type="InterPro" id="IPR013766">
    <property type="entry name" value="Thioredoxin_domain"/>
</dbReference>
<dbReference type="PROSITE" id="PS00194">
    <property type="entry name" value="THIOREDOXIN_1"/>
    <property type="match status" value="1"/>
</dbReference>
<dbReference type="EMBL" id="LZDS01000004">
    <property type="protein sequence ID" value="OBX29695.1"/>
    <property type="molecule type" value="Genomic_DNA"/>
</dbReference>
<dbReference type="Gene3D" id="3.40.30.10">
    <property type="entry name" value="Glutaredoxin"/>
    <property type="match status" value="1"/>
</dbReference>
<evidence type="ECO:0000256" key="1">
    <source>
        <dbReference type="ARBA" id="ARBA00022448"/>
    </source>
</evidence>
<evidence type="ECO:0000256" key="3">
    <source>
        <dbReference type="ARBA" id="ARBA00023157"/>
    </source>
</evidence>
<dbReference type="GO" id="GO:0015035">
    <property type="term" value="F:protein-disulfide reductase activity"/>
    <property type="evidence" value="ECO:0007669"/>
    <property type="project" value="TreeGrafter"/>
</dbReference>
<keyword evidence="2" id="KW-0249">Electron transport</keyword>
<dbReference type="CDD" id="cd02947">
    <property type="entry name" value="TRX_family"/>
    <property type="match status" value="1"/>
</dbReference>
<keyword evidence="1" id="KW-0813">Transport</keyword>
<dbReference type="PROSITE" id="PS51352">
    <property type="entry name" value="THIOREDOXIN_2"/>
    <property type="match status" value="1"/>
</dbReference>
<reference evidence="7" key="1">
    <citation type="submission" date="2016-06" db="EMBL/GenBank/DDBJ databases">
        <authorList>
            <person name="Radolfova-Krizova L."/>
            <person name="Nemec A."/>
        </authorList>
    </citation>
    <scope>NUCLEOTIDE SEQUENCE [LARGE SCALE GENOMIC DNA]</scope>
    <source>
        <strain evidence="7">ANC 4275</strain>
    </source>
</reference>
<keyword evidence="3" id="KW-1015">Disulfide bond</keyword>
<dbReference type="PANTHER" id="PTHR45663">
    <property type="entry name" value="GEO12009P1"/>
    <property type="match status" value="1"/>
</dbReference>
<evidence type="ECO:0000256" key="2">
    <source>
        <dbReference type="ARBA" id="ARBA00022982"/>
    </source>
</evidence>
<dbReference type="GO" id="GO:0005737">
    <property type="term" value="C:cytoplasm"/>
    <property type="evidence" value="ECO:0007669"/>
    <property type="project" value="TreeGrafter"/>
</dbReference>
<feature type="domain" description="Thioredoxin" evidence="5">
    <location>
        <begin position="1"/>
        <end position="114"/>
    </location>
</feature>
<dbReference type="RefSeq" id="WP_067762398.1">
    <property type="nucleotide sequence ID" value="NZ_CP183909.1"/>
</dbReference>
<dbReference type="InterPro" id="IPR017937">
    <property type="entry name" value="Thioredoxin_CS"/>
</dbReference>
<dbReference type="Pfam" id="PF00085">
    <property type="entry name" value="Thioredoxin"/>
    <property type="match status" value="1"/>
</dbReference>
<accession>A0A1A7RBR7</accession>
<comment type="caution">
    <text evidence="6">The sequence shown here is derived from an EMBL/GenBank/DDBJ whole genome shotgun (WGS) entry which is preliminary data.</text>
</comment>
<dbReference type="STRING" id="1443941.A9J31_12465"/>
<organism evidence="6 7">
    <name type="scientific">Acinetobacter gandensis</name>
    <dbReference type="NCBI Taxonomy" id="1443941"/>
    <lineage>
        <taxon>Bacteria</taxon>
        <taxon>Pseudomonadati</taxon>
        <taxon>Pseudomonadota</taxon>
        <taxon>Gammaproteobacteria</taxon>
        <taxon>Moraxellales</taxon>
        <taxon>Moraxellaceae</taxon>
        <taxon>Acinetobacter</taxon>
    </lineage>
</organism>
<dbReference type="AlphaFoldDB" id="A0A1A7RBR7"/>